<feature type="binding site" evidence="9">
    <location>
        <position position="333"/>
    </location>
    <ligand>
        <name>Zn(2+)</name>
        <dbReference type="ChEBI" id="CHEBI:29105"/>
        <note>catalytic</note>
    </ligand>
</feature>
<dbReference type="Pfam" id="PF17900">
    <property type="entry name" value="Peptidase_M1_N"/>
    <property type="match status" value="1"/>
</dbReference>
<reference evidence="15 16" key="1">
    <citation type="journal article" date="2014" name="Genome Biol. Evol.">
        <title>The secreted proteins of Achlya hypogyna and Thraustotheca clavata identify the ancestral oomycete secretome and reveal gene acquisitions by horizontal gene transfer.</title>
        <authorList>
            <person name="Misner I."/>
            <person name="Blouin N."/>
            <person name="Leonard G."/>
            <person name="Richards T.A."/>
            <person name="Lane C.E."/>
        </authorList>
    </citation>
    <scope>NUCLEOTIDE SEQUENCE [LARGE SCALE GENOMIC DNA]</scope>
    <source>
        <strain evidence="15 16">ATCC 48635</strain>
    </source>
</reference>
<keyword evidence="6 9" id="KW-0862">Zinc</keyword>
<dbReference type="FunFam" id="1.10.390.10:FF:000001">
    <property type="entry name" value="Aminopeptidase"/>
    <property type="match status" value="1"/>
</dbReference>
<sequence length="884" mass="98462">MTQHEFARLPTTVRPLKYTIHYDVVDLQRYRFEGRESIEVHVDEATSTITCHAIELWVHSVKVAQGEKSVAVDEVRFIEEDQTVSFVLSETLGVGPATIELGFHGILNDELRGFYRAGYEQNGEKRIMATSQFQACDARRAFVCWDEPAIKATFEISMATPVHLTAISNMHVLSTAVRPSPFIHNTMEKVWQFAETPIMSTYLVALVIGEFDCLSAYSREGVLVNVYTPVGKSAQGSFALSVATESLSFFTKTFGLDYPLKKLDMLAIPDFAAGAMENWGCVTYREESLLIEPSQSSQDSKTRVALTVAHELAHQWFGNLVTMEWWTGLWLNEGFAHFMEYEAVNAIFPEWKMWENFIQDVTLGAAFREDALLSSHMIEVEVNHPDEADEIFDAISYCKGASIIRMLCEYLGQDVFYKGIQAYLKQFSYQNAVTFDLWHALEEASGLPLATMMNTWTKQTGYPVVTLTYGEAGALSVTQTRFLSNLATADDADSRWDIPLTCVHEEAAAATVHRVGIWSAGDATRDAAGAIAAPEALLAGESLAGASWVKLNAHQQGFYVDNYCSEGWRRLQAPCQQLVLDDTERMCLLNNAFTLTRAGRVALGDAMDFSRAFAADPSYLAWKTLSGHLGFYAKLFADEPFFPALQAFVRGLYQAPMAQLTWTGLPTDDDNSAYFRRAIVSMLGLARDPVIVADAERHFQTYLATPTASPLASDLRSCVLDLVAAVHATPAVFEQLRALYESVELGEFKLDCLGAMGQIPAKRIELLEWALSGNHVRAQDIQYAFNSVARQSLAGAEVAWTYIVEHWDELNAKYIPSKMGSIVCLTIRHFHTDAKADEIAAFFATHKHSAFKRKLDTTLEEIRTKAATYTRDVAAMGAWLAAQN</sequence>
<feature type="domain" description="Peptidase M1 membrane alanine aminopeptidase" evidence="12">
    <location>
        <begin position="238"/>
        <end position="456"/>
    </location>
</feature>
<dbReference type="PRINTS" id="PR00756">
    <property type="entry name" value="ALADIPTASE"/>
</dbReference>
<dbReference type="CDD" id="cd09601">
    <property type="entry name" value="M1_APN-Q_like"/>
    <property type="match status" value="1"/>
</dbReference>
<dbReference type="Gene3D" id="2.60.40.1730">
    <property type="entry name" value="tricorn interacting facor f3 domain"/>
    <property type="match status" value="1"/>
</dbReference>
<dbReference type="Gene3D" id="1.10.390.10">
    <property type="entry name" value="Neutral Protease Domain 2"/>
    <property type="match status" value="1"/>
</dbReference>
<feature type="active site" description="Proton acceptor" evidence="8">
    <location>
        <position position="311"/>
    </location>
</feature>
<dbReference type="Pfam" id="PF11838">
    <property type="entry name" value="ERAP1_C"/>
    <property type="match status" value="1"/>
</dbReference>
<evidence type="ECO:0000313" key="15">
    <source>
        <dbReference type="EMBL" id="OQR96229.1"/>
    </source>
</evidence>
<feature type="binding site" evidence="9">
    <location>
        <position position="310"/>
    </location>
    <ligand>
        <name>Zn(2+)</name>
        <dbReference type="ChEBI" id="CHEBI:29105"/>
        <note>catalytic</note>
    </ligand>
</feature>
<dbReference type="InterPro" id="IPR027268">
    <property type="entry name" value="Peptidase_M4/M1_CTD_sf"/>
</dbReference>
<dbReference type="GO" id="GO:0008270">
    <property type="term" value="F:zinc ion binding"/>
    <property type="evidence" value="ECO:0007669"/>
    <property type="project" value="UniProtKB-UniRule"/>
</dbReference>
<accession>A0A1V9ZE16</accession>
<dbReference type="EMBL" id="JNBR01000151">
    <property type="protein sequence ID" value="OQR96229.1"/>
    <property type="molecule type" value="Genomic_DNA"/>
</dbReference>
<evidence type="ECO:0000256" key="7">
    <source>
        <dbReference type="ARBA" id="ARBA00023049"/>
    </source>
</evidence>
<proteinExistence type="inferred from homology"/>
<evidence type="ECO:0000256" key="4">
    <source>
        <dbReference type="ARBA" id="ARBA00022723"/>
    </source>
</evidence>
<keyword evidence="2 11" id="KW-0031">Aminopeptidase</keyword>
<keyword evidence="16" id="KW-1185">Reference proteome</keyword>
<evidence type="ECO:0000259" key="13">
    <source>
        <dbReference type="Pfam" id="PF11838"/>
    </source>
</evidence>
<dbReference type="PANTHER" id="PTHR11533:SF174">
    <property type="entry name" value="PUROMYCIN-SENSITIVE AMINOPEPTIDASE-RELATED"/>
    <property type="match status" value="1"/>
</dbReference>
<evidence type="ECO:0000256" key="11">
    <source>
        <dbReference type="RuleBase" id="RU364040"/>
    </source>
</evidence>
<evidence type="ECO:0000256" key="1">
    <source>
        <dbReference type="ARBA" id="ARBA00010136"/>
    </source>
</evidence>
<evidence type="ECO:0000256" key="5">
    <source>
        <dbReference type="ARBA" id="ARBA00022801"/>
    </source>
</evidence>
<protein>
    <recommendedName>
        <fullName evidence="11">Aminopeptidase</fullName>
        <ecNumber evidence="11">3.4.11.-</ecNumber>
    </recommendedName>
</protein>
<evidence type="ECO:0000256" key="2">
    <source>
        <dbReference type="ARBA" id="ARBA00022438"/>
    </source>
</evidence>
<dbReference type="GO" id="GO:0006508">
    <property type="term" value="P:proteolysis"/>
    <property type="evidence" value="ECO:0007669"/>
    <property type="project" value="UniProtKB-KW"/>
</dbReference>
<feature type="domain" description="Aminopeptidase N-like N-terminal" evidence="14">
    <location>
        <begin position="15"/>
        <end position="203"/>
    </location>
</feature>
<dbReference type="Pfam" id="PF01433">
    <property type="entry name" value="Peptidase_M1"/>
    <property type="match status" value="1"/>
</dbReference>
<dbReference type="GO" id="GO:0016020">
    <property type="term" value="C:membrane"/>
    <property type="evidence" value="ECO:0007669"/>
    <property type="project" value="TreeGrafter"/>
</dbReference>
<evidence type="ECO:0000313" key="16">
    <source>
        <dbReference type="Proteomes" id="UP000243579"/>
    </source>
</evidence>
<dbReference type="PANTHER" id="PTHR11533">
    <property type="entry name" value="PROTEASE M1 ZINC METALLOPROTEASE"/>
    <property type="match status" value="1"/>
</dbReference>
<dbReference type="STRING" id="1202772.A0A1V9ZE16"/>
<dbReference type="InterPro" id="IPR001930">
    <property type="entry name" value="Peptidase_M1"/>
</dbReference>
<evidence type="ECO:0000256" key="8">
    <source>
        <dbReference type="PIRSR" id="PIRSR634016-1"/>
    </source>
</evidence>
<keyword evidence="4 9" id="KW-0479">Metal-binding</keyword>
<dbReference type="Gene3D" id="2.60.40.1910">
    <property type="match status" value="1"/>
</dbReference>
<feature type="site" description="Transition state stabilizer" evidence="10">
    <location>
        <position position="397"/>
    </location>
</feature>
<dbReference type="SUPFAM" id="SSF63737">
    <property type="entry name" value="Leukotriene A4 hydrolase N-terminal domain"/>
    <property type="match status" value="1"/>
</dbReference>
<dbReference type="InterPro" id="IPR024571">
    <property type="entry name" value="ERAP1-like_C_dom"/>
</dbReference>
<dbReference type="GO" id="GO:0005737">
    <property type="term" value="C:cytoplasm"/>
    <property type="evidence" value="ECO:0007669"/>
    <property type="project" value="TreeGrafter"/>
</dbReference>
<dbReference type="AlphaFoldDB" id="A0A1V9ZE16"/>
<dbReference type="Proteomes" id="UP000243579">
    <property type="component" value="Unassembled WGS sequence"/>
</dbReference>
<feature type="domain" description="ERAP1-like C-terminal" evidence="13">
    <location>
        <begin position="548"/>
        <end position="863"/>
    </location>
</feature>
<name>A0A1V9ZE16_ACHHY</name>
<dbReference type="GO" id="GO:0042277">
    <property type="term" value="F:peptide binding"/>
    <property type="evidence" value="ECO:0007669"/>
    <property type="project" value="TreeGrafter"/>
</dbReference>
<dbReference type="InterPro" id="IPR034016">
    <property type="entry name" value="M1_APN-typ"/>
</dbReference>
<keyword evidence="5 11" id="KW-0378">Hydrolase</keyword>
<dbReference type="InterPro" id="IPR045357">
    <property type="entry name" value="Aminopeptidase_N-like_N"/>
</dbReference>
<dbReference type="GO" id="GO:0005615">
    <property type="term" value="C:extracellular space"/>
    <property type="evidence" value="ECO:0007669"/>
    <property type="project" value="TreeGrafter"/>
</dbReference>
<comment type="similarity">
    <text evidence="1 11">Belongs to the peptidase M1 family.</text>
</comment>
<evidence type="ECO:0000259" key="12">
    <source>
        <dbReference type="Pfam" id="PF01433"/>
    </source>
</evidence>
<keyword evidence="3 11" id="KW-0645">Protease</keyword>
<evidence type="ECO:0000259" key="14">
    <source>
        <dbReference type="Pfam" id="PF17900"/>
    </source>
</evidence>
<dbReference type="EC" id="3.4.11.-" evidence="11"/>
<feature type="binding site" evidence="9">
    <location>
        <position position="314"/>
    </location>
    <ligand>
        <name>Zn(2+)</name>
        <dbReference type="ChEBI" id="CHEBI:29105"/>
        <note>catalytic</note>
    </ligand>
</feature>
<evidence type="ECO:0000256" key="9">
    <source>
        <dbReference type="PIRSR" id="PIRSR634016-3"/>
    </source>
</evidence>
<comment type="caution">
    <text evidence="15">The sequence shown here is derived from an EMBL/GenBank/DDBJ whole genome shotgun (WGS) entry which is preliminary data.</text>
</comment>
<dbReference type="GO" id="GO:0043171">
    <property type="term" value="P:peptide catabolic process"/>
    <property type="evidence" value="ECO:0007669"/>
    <property type="project" value="TreeGrafter"/>
</dbReference>
<dbReference type="GO" id="GO:0070006">
    <property type="term" value="F:metalloaminopeptidase activity"/>
    <property type="evidence" value="ECO:0007669"/>
    <property type="project" value="TreeGrafter"/>
</dbReference>
<gene>
    <name evidence="15" type="ORF">ACHHYP_16586</name>
</gene>
<dbReference type="InterPro" id="IPR014782">
    <property type="entry name" value="Peptidase_M1_dom"/>
</dbReference>
<dbReference type="InterPro" id="IPR042097">
    <property type="entry name" value="Aminopeptidase_N-like_N_sf"/>
</dbReference>
<evidence type="ECO:0000256" key="10">
    <source>
        <dbReference type="PIRSR" id="PIRSR634016-4"/>
    </source>
</evidence>
<dbReference type="SUPFAM" id="SSF55486">
    <property type="entry name" value="Metalloproteases ('zincins'), catalytic domain"/>
    <property type="match status" value="1"/>
</dbReference>
<dbReference type="Gene3D" id="1.25.50.20">
    <property type="match status" value="1"/>
</dbReference>
<dbReference type="InterPro" id="IPR050344">
    <property type="entry name" value="Peptidase_M1_aminopeptidases"/>
</dbReference>
<evidence type="ECO:0000256" key="6">
    <source>
        <dbReference type="ARBA" id="ARBA00022833"/>
    </source>
</evidence>
<organism evidence="15 16">
    <name type="scientific">Achlya hypogyna</name>
    <name type="common">Oomycete</name>
    <name type="synonym">Protoachlya hypogyna</name>
    <dbReference type="NCBI Taxonomy" id="1202772"/>
    <lineage>
        <taxon>Eukaryota</taxon>
        <taxon>Sar</taxon>
        <taxon>Stramenopiles</taxon>
        <taxon>Oomycota</taxon>
        <taxon>Saprolegniomycetes</taxon>
        <taxon>Saprolegniales</taxon>
        <taxon>Achlyaceae</taxon>
        <taxon>Achlya</taxon>
    </lineage>
</organism>
<comment type="cofactor">
    <cofactor evidence="9 11">
        <name>Zn(2+)</name>
        <dbReference type="ChEBI" id="CHEBI:29105"/>
    </cofactor>
    <text evidence="9 11">Binds 1 zinc ion per subunit.</text>
</comment>
<keyword evidence="7 11" id="KW-0482">Metalloprotease</keyword>
<evidence type="ECO:0000256" key="3">
    <source>
        <dbReference type="ARBA" id="ARBA00022670"/>
    </source>
</evidence>
<dbReference type="OrthoDB" id="10031169at2759"/>